<reference evidence="2" key="1">
    <citation type="submission" date="2017-10" db="EMBL/GenBank/DDBJ databases">
        <title>Rapid genome shrinkage in a self-fertile nematode reveals novel sperm competition proteins.</title>
        <authorList>
            <person name="Yin D."/>
            <person name="Schwarz E.M."/>
            <person name="Thomas C.G."/>
            <person name="Felde R.L."/>
            <person name="Korf I.F."/>
            <person name="Cutter A.D."/>
            <person name="Schartner C.M."/>
            <person name="Ralston E.J."/>
            <person name="Meyer B.J."/>
            <person name="Haag E.S."/>
        </authorList>
    </citation>
    <scope>NUCLEOTIDE SEQUENCE [LARGE SCALE GENOMIC DNA]</scope>
    <source>
        <strain evidence="2">JU1422</strain>
    </source>
</reference>
<keyword evidence="2" id="KW-1185">Reference proteome</keyword>
<dbReference type="AlphaFoldDB" id="A0A2G5U6D9"/>
<proteinExistence type="predicted"/>
<organism evidence="1 2">
    <name type="scientific">Caenorhabditis nigoni</name>
    <dbReference type="NCBI Taxonomy" id="1611254"/>
    <lineage>
        <taxon>Eukaryota</taxon>
        <taxon>Metazoa</taxon>
        <taxon>Ecdysozoa</taxon>
        <taxon>Nematoda</taxon>
        <taxon>Chromadorea</taxon>
        <taxon>Rhabditida</taxon>
        <taxon>Rhabditina</taxon>
        <taxon>Rhabditomorpha</taxon>
        <taxon>Rhabditoidea</taxon>
        <taxon>Rhabditidae</taxon>
        <taxon>Peloderinae</taxon>
        <taxon>Caenorhabditis</taxon>
    </lineage>
</organism>
<evidence type="ECO:0000313" key="2">
    <source>
        <dbReference type="Proteomes" id="UP000230233"/>
    </source>
</evidence>
<gene>
    <name evidence="1" type="primary">Cnig_chr_IV.g14564</name>
    <name evidence="1" type="ORF">B9Z55_014564</name>
</gene>
<name>A0A2G5U6D9_9PELO</name>
<sequence length="100" mass="11873">MRENARTALLKGDKFLRVDMKKNVIHLGKTFKWFSDDFGGTIEKTLQWILDVIETDDSDKKNNLQKLFFTGEYSVEYIPYDWSTNGRMDEKEKEETIKNE</sequence>
<evidence type="ECO:0000313" key="1">
    <source>
        <dbReference type="EMBL" id="PIC35108.1"/>
    </source>
</evidence>
<dbReference type="PANTHER" id="PTHR46361">
    <property type="entry name" value="ELECTRON CARRIER/ PROTEIN DISULFIDE OXIDOREDUCTASE"/>
    <property type="match status" value="1"/>
</dbReference>
<dbReference type="PANTHER" id="PTHR46361:SF5">
    <property type="entry name" value="DEP DOMAIN-CONTAINING PROTEIN"/>
    <property type="match status" value="1"/>
</dbReference>
<accession>A0A2G5U6D9</accession>
<comment type="caution">
    <text evidence="1">The sequence shown here is derived from an EMBL/GenBank/DDBJ whole genome shotgun (WGS) entry which is preliminary data.</text>
</comment>
<dbReference type="Proteomes" id="UP000230233">
    <property type="component" value="Chromosome IV"/>
</dbReference>
<dbReference type="OrthoDB" id="418495at2759"/>
<dbReference type="EMBL" id="PDUG01000004">
    <property type="protein sequence ID" value="PIC35108.1"/>
    <property type="molecule type" value="Genomic_DNA"/>
</dbReference>
<protein>
    <submittedName>
        <fullName evidence="1">Uncharacterized protein</fullName>
    </submittedName>
</protein>